<dbReference type="GO" id="GO:0015886">
    <property type="term" value="P:heme transport"/>
    <property type="evidence" value="ECO:0007669"/>
    <property type="project" value="InterPro"/>
</dbReference>
<comment type="similarity">
    <text evidence="3 12">Belongs to the CcmD/CycX/HelD family.</text>
</comment>
<evidence type="ECO:0000256" key="12">
    <source>
        <dbReference type="RuleBase" id="RU363101"/>
    </source>
</evidence>
<protein>
    <recommendedName>
        <fullName evidence="4 12">Heme exporter protein D</fullName>
    </recommendedName>
</protein>
<comment type="function">
    <text evidence="1 12">Required for the export of heme to the periplasm for the biogenesis of c-type cytochromes.</text>
</comment>
<evidence type="ECO:0000313" key="13">
    <source>
        <dbReference type="EMBL" id="PTM60292.1"/>
    </source>
</evidence>
<keyword evidence="11 12" id="KW-0472">Membrane</keyword>
<evidence type="ECO:0000256" key="9">
    <source>
        <dbReference type="ARBA" id="ARBA00022748"/>
    </source>
</evidence>
<evidence type="ECO:0000256" key="8">
    <source>
        <dbReference type="ARBA" id="ARBA00022692"/>
    </source>
</evidence>
<reference evidence="13 14" key="1">
    <citation type="submission" date="2018-04" db="EMBL/GenBank/DDBJ databases">
        <title>Genomic Encyclopedia of Archaeal and Bacterial Type Strains, Phase II (KMG-II): from individual species to whole genera.</title>
        <authorList>
            <person name="Goeker M."/>
        </authorList>
    </citation>
    <scope>NUCLEOTIDE SEQUENCE [LARGE SCALE GENOMIC DNA]</scope>
    <source>
        <strain evidence="13 14">DSM 25521</strain>
    </source>
</reference>
<dbReference type="GO" id="GO:0005886">
    <property type="term" value="C:plasma membrane"/>
    <property type="evidence" value="ECO:0007669"/>
    <property type="project" value="UniProtKB-SubCell"/>
</dbReference>
<sequence>MGTMFGVQHAGFIIASYAVTIATIGALIAWIAIDHRRQKAALAALEARGVTRRSARGGEAS</sequence>
<keyword evidence="8 12" id="KW-0812">Transmembrane</keyword>
<dbReference type="GO" id="GO:0017004">
    <property type="term" value="P:cytochrome complex assembly"/>
    <property type="evidence" value="ECO:0007669"/>
    <property type="project" value="UniProtKB-KW"/>
</dbReference>
<organism evidence="13 14">
    <name type="scientific">Phreatobacter oligotrophus</name>
    <dbReference type="NCBI Taxonomy" id="1122261"/>
    <lineage>
        <taxon>Bacteria</taxon>
        <taxon>Pseudomonadati</taxon>
        <taxon>Pseudomonadota</taxon>
        <taxon>Alphaproteobacteria</taxon>
        <taxon>Hyphomicrobiales</taxon>
        <taxon>Phreatobacteraceae</taxon>
        <taxon>Phreatobacter</taxon>
    </lineage>
</organism>
<dbReference type="NCBIfam" id="TIGR03141">
    <property type="entry name" value="cytochro_ccmD"/>
    <property type="match status" value="1"/>
</dbReference>
<evidence type="ECO:0000256" key="1">
    <source>
        <dbReference type="ARBA" id="ARBA00002442"/>
    </source>
</evidence>
<keyword evidence="5 12" id="KW-0813">Transport</keyword>
<evidence type="ECO:0000313" key="14">
    <source>
        <dbReference type="Proteomes" id="UP000241808"/>
    </source>
</evidence>
<dbReference type="AlphaFoldDB" id="A0A2T4ZEH0"/>
<evidence type="ECO:0000256" key="2">
    <source>
        <dbReference type="ARBA" id="ARBA00004377"/>
    </source>
</evidence>
<evidence type="ECO:0000256" key="3">
    <source>
        <dbReference type="ARBA" id="ARBA00008741"/>
    </source>
</evidence>
<evidence type="ECO:0000256" key="6">
    <source>
        <dbReference type="ARBA" id="ARBA00022475"/>
    </source>
</evidence>
<evidence type="ECO:0000256" key="7">
    <source>
        <dbReference type="ARBA" id="ARBA00022519"/>
    </source>
</evidence>
<dbReference type="InterPro" id="IPR007078">
    <property type="entry name" value="Haem_export_protD_CcmD"/>
</dbReference>
<evidence type="ECO:0000256" key="10">
    <source>
        <dbReference type="ARBA" id="ARBA00022989"/>
    </source>
</evidence>
<keyword evidence="7 12" id="KW-0997">Cell inner membrane</keyword>
<name>A0A2T4ZEH0_9HYPH</name>
<proteinExistence type="inferred from homology"/>
<evidence type="ECO:0000256" key="4">
    <source>
        <dbReference type="ARBA" id="ARBA00016461"/>
    </source>
</evidence>
<dbReference type="Proteomes" id="UP000241808">
    <property type="component" value="Unassembled WGS sequence"/>
</dbReference>
<keyword evidence="6 12" id="KW-1003">Cell membrane</keyword>
<keyword evidence="10 12" id="KW-1133">Transmembrane helix</keyword>
<gene>
    <name evidence="13" type="ORF">C8P69_103222</name>
</gene>
<comment type="caution">
    <text evidence="13">The sequence shown here is derived from an EMBL/GenBank/DDBJ whole genome shotgun (WGS) entry which is preliminary data.</text>
</comment>
<comment type="subcellular location">
    <subcellularLocation>
        <location evidence="2 12">Cell inner membrane</location>
        <topology evidence="2 12">Single-pass membrane protein</topology>
    </subcellularLocation>
</comment>
<keyword evidence="14" id="KW-1185">Reference proteome</keyword>
<evidence type="ECO:0000256" key="5">
    <source>
        <dbReference type="ARBA" id="ARBA00022448"/>
    </source>
</evidence>
<dbReference type="EMBL" id="PZZL01000003">
    <property type="protein sequence ID" value="PTM60292.1"/>
    <property type="molecule type" value="Genomic_DNA"/>
</dbReference>
<feature type="transmembrane region" description="Helical" evidence="12">
    <location>
        <begin position="12"/>
        <end position="33"/>
    </location>
</feature>
<dbReference type="Pfam" id="PF04995">
    <property type="entry name" value="CcmD"/>
    <property type="match status" value="1"/>
</dbReference>
<keyword evidence="9 12" id="KW-0201">Cytochrome c-type biogenesis</keyword>
<evidence type="ECO:0000256" key="11">
    <source>
        <dbReference type="ARBA" id="ARBA00023136"/>
    </source>
</evidence>
<accession>A0A2T4ZEH0</accession>